<feature type="domain" description="STAS" evidence="3">
    <location>
        <begin position="516"/>
        <end position="599"/>
    </location>
</feature>
<keyword evidence="1" id="KW-0472">Membrane</keyword>
<evidence type="ECO:0000313" key="5">
    <source>
        <dbReference type="Proteomes" id="UP000604046"/>
    </source>
</evidence>
<dbReference type="Pfam" id="PF01740">
    <property type="entry name" value="STAS"/>
    <property type="match status" value="1"/>
</dbReference>
<dbReference type="InterPro" id="IPR018490">
    <property type="entry name" value="cNMP-bd_dom_sf"/>
</dbReference>
<dbReference type="PROSITE" id="PS50042">
    <property type="entry name" value="CNMP_BINDING_3"/>
    <property type="match status" value="1"/>
</dbReference>
<keyword evidence="1" id="KW-1133">Transmembrane helix</keyword>
<feature type="domain" description="Cyclic nucleotide-binding" evidence="2">
    <location>
        <begin position="671"/>
        <end position="820"/>
    </location>
</feature>
<dbReference type="SUPFAM" id="SSF51206">
    <property type="entry name" value="cAMP-binding domain-like"/>
    <property type="match status" value="1"/>
</dbReference>
<feature type="transmembrane region" description="Helical" evidence="1">
    <location>
        <begin position="386"/>
        <end position="406"/>
    </location>
</feature>
<dbReference type="InterPro" id="IPR000595">
    <property type="entry name" value="cNMP-bd_dom"/>
</dbReference>
<dbReference type="EMBL" id="CAJNDS010000402">
    <property type="protein sequence ID" value="CAE7202356.1"/>
    <property type="molecule type" value="Genomic_DNA"/>
</dbReference>
<dbReference type="CDD" id="cd07042">
    <property type="entry name" value="STAS_SulP_like_sulfate_transporter"/>
    <property type="match status" value="1"/>
</dbReference>
<feature type="transmembrane region" description="Helical" evidence="1">
    <location>
        <begin position="182"/>
        <end position="200"/>
    </location>
</feature>
<dbReference type="Gene3D" id="2.60.120.10">
    <property type="entry name" value="Jelly Rolls"/>
    <property type="match status" value="1"/>
</dbReference>
<feature type="transmembrane region" description="Helical" evidence="1">
    <location>
        <begin position="55"/>
        <end position="75"/>
    </location>
</feature>
<dbReference type="CDD" id="cd00038">
    <property type="entry name" value="CAP_ED"/>
    <property type="match status" value="1"/>
</dbReference>
<comment type="caution">
    <text evidence="4">The sequence shown here is derived from an EMBL/GenBank/DDBJ whole genome shotgun (WGS) entry which is preliminary data.</text>
</comment>
<keyword evidence="1" id="KW-0812">Transmembrane</keyword>
<dbReference type="AlphaFoldDB" id="A0A812JFZ3"/>
<evidence type="ECO:0000256" key="1">
    <source>
        <dbReference type="SAM" id="Phobius"/>
    </source>
</evidence>
<dbReference type="PANTHER" id="PTHR43310">
    <property type="entry name" value="SULFATE TRANSPORTER YBAR-RELATED"/>
    <property type="match status" value="1"/>
</dbReference>
<feature type="transmembrane region" description="Helical" evidence="1">
    <location>
        <begin position="220"/>
        <end position="238"/>
    </location>
</feature>
<feature type="transmembrane region" description="Helical" evidence="1">
    <location>
        <begin position="348"/>
        <end position="374"/>
    </location>
</feature>
<organism evidence="4 5">
    <name type="scientific">Symbiodinium natans</name>
    <dbReference type="NCBI Taxonomy" id="878477"/>
    <lineage>
        <taxon>Eukaryota</taxon>
        <taxon>Sar</taxon>
        <taxon>Alveolata</taxon>
        <taxon>Dinophyceae</taxon>
        <taxon>Suessiales</taxon>
        <taxon>Symbiodiniaceae</taxon>
        <taxon>Symbiodinium</taxon>
    </lineage>
</organism>
<dbReference type="PROSITE" id="PS50801">
    <property type="entry name" value="STAS"/>
    <property type="match status" value="1"/>
</dbReference>
<dbReference type="SUPFAM" id="SSF52091">
    <property type="entry name" value="SpoIIaa-like"/>
    <property type="match status" value="1"/>
</dbReference>
<dbReference type="InterPro" id="IPR014710">
    <property type="entry name" value="RmlC-like_jellyroll"/>
</dbReference>
<feature type="transmembrane region" description="Helical" evidence="1">
    <location>
        <begin position="149"/>
        <end position="170"/>
    </location>
</feature>
<proteinExistence type="predicted"/>
<evidence type="ECO:0008006" key="6">
    <source>
        <dbReference type="Google" id="ProtNLM"/>
    </source>
</evidence>
<feature type="transmembrane region" description="Helical" evidence="1">
    <location>
        <begin position="412"/>
        <end position="431"/>
    </location>
</feature>
<name>A0A812JFZ3_9DINO</name>
<dbReference type="Gene3D" id="3.30.750.24">
    <property type="entry name" value="STAS domain"/>
    <property type="match status" value="1"/>
</dbReference>
<dbReference type="InterPro" id="IPR002645">
    <property type="entry name" value="STAS_dom"/>
</dbReference>
<dbReference type="OrthoDB" id="409725at2759"/>
<evidence type="ECO:0000259" key="3">
    <source>
        <dbReference type="PROSITE" id="PS50801"/>
    </source>
</evidence>
<feature type="transmembrane region" description="Helical" evidence="1">
    <location>
        <begin position="443"/>
        <end position="473"/>
    </location>
</feature>
<dbReference type="InterPro" id="IPR052706">
    <property type="entry name" value="Membrane-Transporter-like"/>
</dbReference>
<protein>
    <recommendedName>
        <fullName evidence="6">Sulfate transporter</fullName>
    </recommendedName>
</protein>
<gene>
    <name evidence="4" type="ORF">SNAT2548_LOCUS6120</name>
</gene>
<keyword evidence="5" id="KW-1185">Reference proteome</keyword>
<sequence>MLQHALLESSEDRKELSRNWPALRGQSLSFDGLAAVNGAGPRSDVSNARSTLHEIPAVGVVFLMSAINAVSYGTLLFATLDVDAASHATMLPNGTSIWLLSQVGAQLGTLFVSDIRSGICCPMLEMIPIFHAMFSTIASKMPESSLPEVQGTCIASCFVCTASIGITLLLGARLGLAKYLRAVPLIVLKGALFGVALFLISSCLQVSTVSTLSLEKTWHHWMPAVLLGLLLFGLDEAIHSPVAIALSLLAIGVTPTLLDVSGLCTISNLQEQGWVFYGAQDSAADSDAWYVQLIDVYASSFDKIHWLVILEMMPTVLGIAASAALLMLMDLKAVELLTEREFSLDKELRSIGVSNLFSALIGGGWPCYILCSLNVTCHRLGGRSKFVGVSLAVGAVVCLFLVSKLLPRLPRILPGSLFMWLGLVFVKETIVDICSKHTHKSDVFIVAVMALVVKFYGFNDALLVGTLLAMSFFTVRYSGAQVGVRTSGDARFYRAICTRDFTEHSALEELGHLIEVVHVSGFLMFASTPAFTDALRKLMADASEGPEWILLNCQNLQGLDYSAALELATLGRKAKESQKRLVVTELQGSVQEVLEQARVELKALPGPGSPGNVSYGLFYQPHYQRALQRCENAVLARLGQRLPSKSQHMLSRLGSEEAFMRDVLKRYLGDFLPEEVLQEKLTIALALFQRQIVEPGTVVWHAGEECTKCACVVEGTLHAYAHSSRERTGEAPLPQRSGLGSSVFGRDRLVCIAGPGDFIGFLAMVNHFPYEHTAVVPMREEDDEEPESTTLLVLERSQYQELLISDPPLGQALVRGFLRQISYEWRELSRLSVA</sequence>
<dbReference type="Proteomes" id="UP000604046">
    <property type="component" value="Unassembled WGS sequence"/>
</dbReference>
<evidence type="ECO:0000313" key="4">
    <source>
        <dbReference type="EMBL" id="CAE7202356.1"/>
    </source>
</evidence>
<reference evidence="4" key="1">
    <citation type="submission" date="2021-02" db="EMBL/GenBank/DDBJ databases">
        <authorList>
            <person name="Dougan E. K."/>
            <person name="Rhodes N."/>
            <person name="Thang M."/>
            <person name="Chan C."/>
        </authorList>
    </citation>
    <scope>NUCLEOTIDE SEQUENCE</scope>
</reference>
<feature type="transmembrane region" description="Helical" evidence="1">
    <location>
        <begin position="306"/>
        <end position="328"/>
    </location>
</feature>
<accession>A0A812JFZ3</accession>
<dbReference type="InterPro" id="IPR036513">
    <property type="entry name" value="STAS_dom_sf"/>
</dbReference>
<evidence type="ECO:0000259" key="2">
    <source>
        <dbReference type="PROSITE" id="PS50042"/>
    </source>
</evidence>
<dbReference type="PANTHER" id="PTHR43310:SF4">
    <property type="entry name" value="AFR304WP"/>
    <property type="match status" value="1"/>
</dbReference>